<dbReference type="PANTHER" id="PTHR13271:SF137">
    <property type="entry name" value="SET DOMAIN-CONTAINING PROTEIN"/>
    <property type="match status" value="1"/>
</dbReference>
<dbReference type="EMBL" id="JH992997">
    <property type="protein sequence ID" value="EKX45907.1"/>
    <property type="molecule type" value="Genomic_DNA"/>
</dbReference>
<keyword evidence="5" id="KW-1185">Reference proteome</keyword>
<dbReference type="CDD" id="cd10527">
    <property type="entry name" value="SET_LSMT"/>
    <property type="match status" value="1"/>
</dbReference>
<evidence type="ECO:0000256" key="1">
    <source>
        <dbReference type="SAM" id="SignalP"/>
    </source>
</evidence>
<proteinExistence type="predicted"/>
<dbReference type="KEGG" id="gtt:GUITHDRAFT_138732"/>
<evidence type="ECO:0000313" key="4">
    <source>
        <dbReference type="EnsemblProtists" id="EKX45907"/>
    </source>
</evidence>
<evidence type="ECO:0000259" key="2">
    <source>
        <dbReference type="PROSITE" id="PS50280"/>
    </source>
</evidence>
<dbReference type="PaxDb" id="55529-EKX45907"/>
<evidence type="ECO:0000313" key="5">
    <source>
        <dbReference type="Proteomes" id="UP000011087"/>
    </source>
</evidence>
<feature type="chain" id="PRO_5008771157" description="SET domain-containing protein" evidence="1">
    <location>
        <begin position="30"/>
        <end position="505"/>
    </location>
</feature>
<dbReference type="SUPFAM" id="SSF82199">
    <property type="entry name" value="SET domain"/>
    <property type="match status" value="1"/>
</dbReference>
<dbReference type="eggNOG" id="KOG1337">
    <property type="taxonomic scope" value="Eukaryota"/>
</dbReference>
<feature type="signal peptide" evidence="1">
    <location>
        <begin position="1"/>
        <end position="29"/>
    </location>
</feature>
<dbReference type="AlphaFoldDB" id="L1JC82"/>
<dbReference type="InterPro" id="IPR001214">
    <property type="entry name" value="SET_dom"/>
</dbReference>
<dbReference type="RefSeq" id="XP_005832887.1">
    <property type="nucleotide sequence ID" value="XM_005832830.1"/>
</dbReference>
<dbReference type="Gene3D" id="3.90.1410.10">
    <property type="entry name" value="set domain protein methyltransferase, domain 1"/>
    <property type="match status" value="1"/>
</dbReference>
<accession>L1JC82</accession>
<dbReference type="GO" id="GO:0016279">
    <property type="term" value="F:protein-lysine N-methyltransferase activity"/>
    <property type="evidence" value="ECO:0007669"/>
    <property type="project" value="TreeGrafter"/>
</dbReference>
<evidence type="ECO:0000313" key="3">
    <source>
        <dbReference type="EMBL" id="EKX45907.1"/>
    </source>
</evidence>
<dbReference type="GeneID" id="17302505"/>
<dbReference type="EnsemblProtists" id="EKX45907">
    <property type="protein sequence ID" value="EKX45907"/>
    <property type="gene ID" value="GUITHDRAFT_138732"/>
</dbReference>
<dbReference type="InterPro" id="IPR046341">
    <property type="entry name" value="SET_dom_sf"/>
</dbReference>
<reference evidence="4" key="3">
    <citation type="submission" date="2016-03" db="UniProtKB">
        <authorList>
            <consortium name="EnsemblProtists"/>
        </authorList>
    </citation>
    <scope>IDENTIFICATION</scope>
</reference>
<keyword evidence="1" id="KW-0732">Signal</keyword>
<dbReference type="OrthoDB" id="341421at2759"/>
<dbReference type="Proteomes" id="UP000011087">
    <property type="component" value="Unassembled WGS sequence"/>
</dbReference>
<name>L1JC82_GUITC</name>
<reference evidence="5" key="2">
    <citation type="submission" date="2012-11" db="EMBL/GenBank/DDBJ databases">
        <authorList>
            <person name="Kuo A."/>
            <person name="Curtis B.A."/>
            <person name="Tanifuji G."/>
            <person name="Burki F."/>
            <person name="Gruber A."/>
            <person name="Irimia M."/>
            <person name="Maruyama S."/>
            <person name="Arias M.C."/>
            <person name="Ball S.G."/>
            <person name="Gile G.H."/>
            <person name="Hirakawa Y."/>
            <person name="Hopkins J.F."/>
            <person name="Rensing S.A."/>
            <person name="Schmutz J."/>
            <person name="Symeonidi A."/>
            <person name="Elias M."/>
            <person name="Eveleigh R.J."/>
            <person name="Herman E.K."/>
            <person name="Klute M.J."/>
            <person name="Nakayama T."/>
            <person name="Obornik M."/>
            <person name="Reyes-Prieto A."/>
            <person name="Armbrust E.V."/>
            <person name="Aves S.J."/>
            <person name="Beiko R.G."/>
            <person name="Coutinho P."/>
            <person name="Dacks J.B."/>
            <person name="Durnford D.G."/>
            <person name="Fast N.M."/>
            <person name="Green B.R."/>
            <person name="Grisdale C."/>
            <person name="Hempe F."/>
            <person name="Henrissat B."/>
            <person name="Hoppner M.P."/>
            <person name="Ishida K.-I."/>
            <person name="Kim E."/>
            <person name="Koreny L."/>
            <person name="Kroth P.G."/>
            <person name="Liu Y."/>
            <person name="Malik S.-B."/>
            <person name="Maier U.G."/>
            <person name="McRose D."/>
            <person name="Mock T."/>
            <person name="Neilson J.A."/>
            <person name="Onodera N.T."/>
            <person name="Poole A.M."/>
            <person name="Pritham E.J."/>
            <person name="Richards T.A."/>
            <person name="Rocap G."/>
            <person name="Roy S.W."/>
            <person name="Sarai C."/>
            <person name="Schaack S."/>
            <person name="Shirato S."/>
            <person name="Slamovits C.H."/>
            <person name="Spencer D.F."/>
            <person name="Suzuki S."/>
            <person name="Worden A.Z."/>
            <person name="Zauner S."/>
            <person name="Barry K."/>
            <person name="Bell C."/>
            <person name="Bharti A.K."/>
            <person name="Crow J.A."/>
            <person name="Grimwood J."/>
            <person name="Kramer R."/>
            <person name="Lindquist E."/>
            <person name="Lucas S."/>
            <person name="Salamov A."/>
            <person name="McFadden G.I."/>
            <person name="Lane C.E."/>
            <person name="Keeling P.J."/>
            <person name="Gray M.W."/>
            <person name="Grigoriev I.V."/>
            <person name="Archibald J.M."/>
        </authorList>
    </citation>
    <scope>NUCLEOTIDE SEQUENCE</scope>
    <source>
        <strain evidence="5">CCMP2712</strain>
    </source>
</reference>
<reference evidence="3 5" key="1">
    <citation type="journal article" date="2012" name="Nature">
        <title>Algal genomes reveal evolutionary mosaicism and the fate of nucleomorphs.</title>
        <authorList>
            <consortium name="DOE Joint Genome Institute"/>
            <person name="Curtis B.A."/>
            <person name="Tanifuji G."/>
            <person name="Burki F."/>
            <person name="Gruber A."/>
            <person name="Irimia M."/>
            <person name="Maruyama S."/>
            <person name="Arias M.C."/>
            <person name="Ball S.G."/>
            <person name="Gile G.H."/>
            <person name="Hirakawa Y."/>
            <person name="Hopkins J.F."/>
            <person name="Kuo A."/>
            <person name="Rensing S.A."/>
            <person name="Schmutz J."/>
            <person name="Symeonidi A."/>
            <person name="Elias M."/>
            <person name="Eveleigh R.J."/>
            <person name="Herman E.K."/>
            <person name="Klute M.J."/>
            <person name="Nakayama T."/>
            <person name="Obornik M."/>
            <person name="Reyes-Prieto A."/>
            <person name="Armbrust E.V."/>
            <person name="Aves S.J."/>
            <person name="Beiko R.G."/>
            <person name="Coutinho P."/>
            <person name="Dacks J.B."/>
            <person name="Durnford D.G."/>
            <person name="Fast N.M."/>
            <person name="Green B.R."/>
            <person name="Grisdale C.J."/>
            <person name="Hempel F."/>
            <person name="Henrissat B."/>
            <person name="Hoppner M.P."/>
            <person name="Ishida K."/>
            <person name="Kim E."/>
            <person name="Koreny L."/>
            <person name="Kroth P.G."/>
            <person name="Liu Y."/>
            <person name="Malik S.B."/>
            <person name="Maier U.G."/>
            <person name="McRose D."/>
            <person name="Mock T."/>
            <person name="Neilson J.A."/>
            <person name="Onodera N.T."/>
            <person name="Poole A.M."/>
            <person name="Pritham E.J."/>
            <person name="Richards T.A."/>
            <person name="Rocap G."/>
            <person name="Roy S.W."/>
            <person name="Sarai C."/>
            <person name="Schaack S."/>
            <person name="Shirato S."/>
            <person name="Slamovits C.H."/>
            <person name="Spencer D.F."/>
            <person name="Suzuki S."/>
            <person name="Worden A.Z."/>
            <person name="Zauner S."/>
            <person name="Barry K."/>
            <person name="Bell C."/>
            <person name="Bharti A.K."/>
            <person name="Crow J.A."/>
            <person name="Grimwood J."/>
            <person name="Kramer R."/>
            <person name="Lindquist E."/>
            <person name="Lucas S."/>
            <person name="Salamov A."/>
            <person name="McFadden G.I."/>
            <person name="Lane C.E."/>
            <person name="Keeling P.J."/>
            <person name="Gray M.W."/>
            <person name="Grigoriev I.V."/>
            <person name="Archibald J.M."/>
        </authorList>
    </citation>
    <scope>NUCLEOTIDE SEQUENCE</scope>
    <source>
        <strain evidence="3 5">CCMP2712</strain>
    </source>
</reference>
<protein>
    <recommendedName>
        <fullName evidence="2">SET domain-containing protein</fullName>
    </recommendedName>
</protein>
<dbReference type="HOGENOM" id="CLU_540202_0_0_1"/>
<organism evidence="3">
    <name type="scientific">Guillardia theta (strain CCMP2712)</name>
    <name type="common">Cryptophyte</name>
    <dbReference type="NCBI Taxonomy" id="905079"/>
    <lineage>
        <taxon>Eukaryota</taxon>
        <taxon>Cryptophyceae</taxon>
        <taxon>Pyrenomonadales</taxon>
        <taxon>Geminigeraceae</taxon>
        <taxon>Guillardia</taxon>
    </lineage>
</organism>
<dbReference type="OMA" id="TWSERDI"/>
<dbReference type="STRING" id="905079.L1JC82"/>
<sequence>MMRMMGAMVGRAMGLCLLALMAMPRGDSAATMVDSMPRSGAMLWIQSLSPVASPRRCDMQGTRLLESSHDGRRSGLIKAFEGWLKGKGIIREESKVCLESTESCGLGLFCREDVKAGDLLLSLPALEFMSNKLESSSLQARPSFLSFIRQTDQVLSAMSWERRRSGNAALALQLLLHRNLGGESEFKPYIDLLPEYHDYEMTWLWSVEEQQDLLSGKILKDSMSITSQIEREHHTIKEVLGRFQDCAEFGEFSLESYKWAQATIMSRAFDLDEGQETARRQGEQNLLLVPLCDMVNHSPDASFSIDCDAAGNVNLFASENYKAGQEVHINYGSSSNEQLLLSFGFVLEGGWQAQETEITLEVPQDVEGFEIKRNLLFNGGLPSAWQLVLPVPFHDSQQPHSREFSQQRTMSQGEDVFDFLASLQTLSQGKGNFNPLALLQRPLSSFNEGLAVRFILDQCHRASSCLEPLRAARGGGRRRDMARVISRDRASASRSVDDVIGSFLV</sequence>
<gene>
    <name evidence="3" type="ORF">GUITHDRAFT_138732</name>
</gene>
<feature type="domain" description="SET" evidence="2">
    <location>
        <begin position="94"/>
        <end position="332"/>
    </location>
</feature>
<dbReference type="InterPro" id="IPR050600">
    <property type="entry name" value="SETD3_SETD6_MTase"/>
</dbReference>
<dbReference type="PROSITE" id="PS50280">
    <property type="entry name" value="SET"/>
    <property type="match status" value="1"/>
</dbReference>
<dbReference type="PANTHER" id="PTHR13271">
    <property type="entry name" value="UNCHARACTERIZED PUTATIVE METHYLTRANSFERASE"/>
    <property type="match status" value="1"/>
</dbReference>
<dbReference type="Pfam" id="PF00856">
    <property type="entry name" value="SET"/>
    <property type="match status" value="1"/>
</dbReference>